<comment type="caution">
    <text evidence="1">The sequence shown here is derived from an EMBL/GenBank/DDBJ whole genome shotgun (WGS) entry which is preliminary data.</text>
</comment>
<dbReference type="Gene3D" id="3.40.50.1240">
    <property type="entry name" value="Phosphoglycerate mutase-like"/>
    <property type="match status" value="1"/>
</dbReference>
<sequence length="60" mass="7018">MYMKITLVRHGLTDSNKAKRAMASRADESLNEEGIRQAHALAETIRRMNLRFETRVIFLR</sequence>
<evidence type="ECO:0000313" key="2">
    <source>
        <dbReference type="Proteomes" id="UP000176221"/>
    </source>
</evidence>
<dbReference type="Proteomes" id="UP000176221">
    <property type="component" value="Unassembled WGS sequence"/>
</dbReference>
<proteinExistence type="predicted"/>
<accession>A0A1G2NHE7</accession>
<dbReference type="PIRSF" id="PIRSF000709">
    <property type="entry name" value="6PFK_2-Ptase"/>
    <property type="match status" value="1"/>
</dbReference>
<dbReference type="SUPFAM" id="SSF53254">
    <property type="entry name" value="Phosphoglycerate mutase-like"/>
    <property type="match status" value="1"/>
</dbReference>
<organism evidence="1 2">
    <name type="scientific">Candidatus Taylorbacteria bacterium RIFCSPLOWO2_01_FULL_45_15b</name>
    <dbReference type="NCBI Taxonomy" id="1802319"/>
    <lineage>
        <taxon>Bacteria</taxon>
        <taxon>Candidatus Tayloriibacteriota</taxon>
    </lineage>
</organism>
<protein>
    <recommendedName>
        <fullName evidence="3">Phosphoglycerate mutase</fullName>
    </recommendedName>
</protein>
<gene>
    <name evidence="1" type="ORF">A2928_02865</name>
</gene>
<dbReference type="AlphaFoldDB" id="A0A1G2NHE7"/>
<evidence type="ECO:0008006" key="3">
    <source>
        <dbReference type="Google" id="ProtNLM"/>
    </source>
</evidence>
<reference evidence="1 2" key="1">
    <citation type="journal article" date="2016" name="Nat. Commun.">
        <title>Thousands of microbial genomes shed light on interconnected biogeochemical processes in an aquifer system.</title>
        <authorList>
            <person name="Anantharaman K."/>
            <person name="Brown C.T."/>
            <person name="Hug L.A."/>
            <person name="Sharon I."/>
            <person name="Castelle C.J."/>
            <person name="Probst A.J."/>
            <person name="Thomas B.C."/>
            <person name="Singh A."/>
            <person name="Wilkins M.J."/>
            <person name="Karaoz U."/>
            <person name="Brodie E.L."/>
            <person name="Williams K.H."/>
            <person name="Hubbard S.S."/>
            <person name="Banfield J.F."/>
        </authorList>
    </citation>
    <scope>NUCLEOTIDE SEQUENCE [LARGE SCALE GENOMIC DNA]</scope>
</reference>
<dbReference type="CDD" id="cd07040">
    <property type="entry name" value="HP"/>
    <property type="match status" value="1"/>
</dbReference>
<dbReference type="InterPro" id="IPR029033">
    <property type="entry name" value="His_PPase_superfam"/>
</dbReference>
<dbReference type="Pfam" id="PF00300">
    <property type="entry name" value="His_Phos_1"/>
    <property type="match status" value="1"/>
</dbReference>
<dbReference type="EMBL" id="MHRX01000007">
    <property type="protein sequence ID" value="OHA34762.1"/>
    <property type="molecule type" value="Genomic_DNA"/>
</dbReference>
<evidence type="ECO:0000313" key="1">
    <source>
        <dbReference type="EMBL" id="OHA34762.1"/>
    </source>
</evidence>
<name>A0A1G2NHE7_9BACT</name>
<dbReference type="InterPro" id="IPR013078">
    <property type="entry name" value="His_Pase_superF_clade-1"/>
</dbReference>